<dbReference type="SUPFAM" id="SSF56815">
    <property type="entry name" value="Sec1/munc18-like (SM) proteins"/>
    <property type="match status" value="1"/>
</dbReference>
<evidence type="ECO:0000313" key="3">
    <source>
        <dbReference type="Proteomes" id="UP000887567"/>
    </source>
</evidence>
<dbReference type="OrthoDB" id="2228at2759"/>
<dbReference type="GO" id="GO:0016192">
    <property type="term" value="P:vesicle-mediated transport"/>
    <property type="evidence" value="ECO:0007669"/>
    <property type="project" value="InterPro"/>
</dbReference>
<proteinExistence type="inferred from homology"/>
<dbReference type="AlphaFoldDB" id="A0A913YZ30"/>
<dbReference type="Gene3D" id="3.40.50.1910">
    <property type="match status" value="1"/>
</dbReference>
<dbReference type="EnsemblMetazoa" id="XM_028663560.1">
    <property type="protein sequence ID" value="XP_028519361.1"/>
    <property type="gene ID" value="LOC110253675"/>
</dbReference>
<dbReference type="PANTHER" id="PTHR11679">
    <property type="entry name" value="VESICLE PROTEIN SORTING-ASSOCIATED"/>
    <property type="match status" value="1"/>
</dbReference>
<dbReference type="InterPro" id="IPR027482">
    <property type="entry name" value="Sec1-like_dom2"/>
</dbReference>
<dbReference type="Proteomes" id="UP000887567">
    <property type="component" value="Unplaced"/>
</dbReference>
<reference evidence="2" key="1">
    <citation type="submission" date="2022-11" db="UniProtKB">
        <authorList>
            <consortium name="EnsemblMetazoa"/>
        </authorList>
    </citation>
    <scope>IDENTIFICATION</scope>
</reference>
<comment type="similarity">
    <text evidence="1">Belongs to the STXBP/unc-18/SEC1 family.</text>
</comment>
<evidence type="ECO:0000313" key="2">
    <source>
        <dbReference type="EnsemblMetazoa" id="XP_028519361.1"/>
    </source>
</evidence>
<evidence type="ECO:0000256" key="1">
    <source>
        <dbReference type="ARBA" id="ARBA00009884"/>
    </source>
</evidence>
<sequence length="108" mass="11817">MPKKLAITDTITGILSEKLYPYSKKRAVASAATSPIISARRTNVPRPGNEETRDVPRLIVFVIGGVTYSEVRTAYEVAMANKDWEVLIGSDCVLTPSSFVEKLSSLND</sequence>
<dbReference type="InterPro" id="IPR036045">
    <property type="entry name" value="Sec1-like_sf"/>
</dbReference>
<dbReference type="KEGG" id="epa:110253675"/>
<accession>A0A913YZ30</accession>
<name>A0A913YZ30_EXADI</name>
<keyword evidence="3" id="KW-1185">Reference proteome</keyword>
<protein>
    <submittedName>
        <fullName evidence="2">Uncharacterized protein</fullName>
    </submittedName>
</protein>
<dbReference type="RefSeq" id="XP_028519361.1">
    <property type="nucleotide sequence ID" value="XM_028663560.1"/>
</dbReference>
<organism evidence="2 3">
    <name type="scientific">Exaiptasia diaphana</name>
    <name type="common">Tropical sea anemone</name>
    <name type="synonym">Aiptasia pulchella</name>
    <dbReference type="NCBI Taxonomy" id="2652724"/>
    <lineage>
        <taxon>Eukaryota</taxon>
        <taxon>Metazoa</taxon>
        <taxon>Cnidaria</taxon>
        <taxon>Anthozoa</taxon>
        <taxon>Hexacorallia</taxon>
        <taxon>Actiniaria</taxon>
        <taxon>Aiptasiidae</taxon>
        <taxon>Exaiptasia</taxon>
    </lineage>
</organism>
<dbReference type="InterPro" id="IPR001619">
    <property type="entry name" value="Sec1-like"/>
</dbReference>
<dbReference type="GeneID" id="110253675"/>
<dbReference type="Pfam" id="PF00995">
    <property type="entry name" value="Sec1"/>
    <property type="match status" value="1"/>
</dbReference>